<dbReference type="SUPFAM" id="SSF53098">
    <property type="entry name" value="Ribonuclease H-like"/>
    <property type="match status" value="1"/>
</dbReference>
<comment type="similarity">
    <text evidence="5">Belongs to the YqgF HJR family.</text>
</comment>
<dbReference type="EC" id="3.1.-.-" evidence="5"/>
<evidence type="ECO:0000256" key="3">
    <source>
        <dbReference type="ARBA" id="ARBA00022722"/>
    </source>
</evidence>
<dbReference type="InterPro" id="IPR006641">
    <property type="entry name" value="YqgF/RNaseH-like_dom"/>
</dbReference>
<keyword evidence="1 5" id="KW-0963">Cytoplasm</keyword>
<evidence type="ECO:0000259" key="6">
    <source>
        <dbReference type="SMART" id="SM00732"/>
    </source>
</evidence>
<dbReference type="AlphaFoldDB" id="A0A285MY71"/>
<dbReference type="NCBIfam" id="TIGR00250">
    <property type="entry name" value="RNAse_H_YqgF"/>
    <property type="match status" value="1"/>
</dbReference>
<keyword evidence="4 5" id="KW-0378">Hydrolase</keyword>
<evidence type="ECO:0000256" key="4">
    <source>
        <dbReference type="ARBA" id="ARBA00022801"/>
    </source>
</evidence>
<keyword evidence="3 5" id="KW-0540">Nuclease</keyword>
<dbReference type="InterPro" id="IPR005227">
    <property type="entry name" value="YqgF"/>
</dbReference>
<dbReference type="GO" id="GO:0000967">
    <property type="term" value="P:rRNA 5'-end processing"/>
    <property type="evidence" value="ECO:0007669"/>
    <property type="project" value="UniProtKB-UniRule"/>
</dbReference>
<evidence type="ECO:0000313" key="7">
    <source>
        <dbReference type="EMBL" id="SNZ02135.1"/>
    </source>
</evidence>
<feature type="domain" description="YqgF/RNase H-like" evidence="6">
    <location>
        <begin position="3"/>
        <end position="102"/>
    </location>
</feature>
<evidence type="ECO:0000256" key="5">
    <source>
        <dbReference type="HAMAP-Rule" id="MF_00651"/>
    </source>
</evidence>
<evidence type="ECO:0000256" key="1">
    <source>
        <dbReference type="ARBA" id="ARBA00022490"/>
    </source>
</evidence>
<gene>
    <name evidence="7" type="ORF">SAMN06265182_0019</name>
</gene>
<dbReference type="Pfam" id="PF03652">
    <property type="entry name" value="RuvX"/>
    <property type="match status" value="1"/>
</dbReference>
<sequence length="138" mass="15711">MKKRVLALDVGDKRIGVAYSDPLGISANPLPAIEKDKKVFEKIRDIVDNYQIGTVVIGLPLTLKGEEGEQAKKTRKFAQKLKEYLPDIEIKFVDERFTTALAERQLRETTKKSKRKQKIDSVSAVYILKTYLDSTQIQ</sequence>
<accession>A0A285MY71</accession>
<dbReference type="PANTHER" id="PTHR33317:SF4">
    <property type="entry name" value="POLYNUCLEOTIDYL TRANSFERASE, RIBONUCLEASE H-LIKE SUPERFAMILY PROTEIN"/>
    <property type="match status" value="1"/>
</dbReference>
<dbReference type="RefSeq" id="WP_180753914.1">
    <property type="nucleotide sequence ID" value="NZ_OBEI01000001.1"/>
</dbReference>
<proteinExistence type="inferred from homology"/>
<dbReference type="InterPro" id="IPR037027">
    <property type="entry name" value="YqgF/RNaseH-like_dom_sf"/>
</dbReference>
<evidence type="ECO:0000256" key="2">
    <source>
        <dbReference type="ARBA" id="ARBA00022517"/>
    </source>
</evidence>
<reference evidence="8" key="1">
    <citation type="submission" date="2017-09" db="EMBL/GenBank/DDBJ databases">
        <authorList>
            <person name="Varghese N."/>
            <person name="Submissions S."/>
        </authorList>
    </citation>
    <scope>NUCLEOTIDE SEQUENCE [LARGE SCALE GENOMIC DNA]</scope>
    <source>
        <strain evidence="8">DSM 15103</strain>
    </source>
</reference>
<dbReference type="Gene3D" id="3.30.420.140">
    <property type="entry name" value="YqgF/RNase H-like domain"/>
    <property type="match status" value="1"/>
</dbReference>
<comment type="subcellular location">
    <subcellularLocation>
        <location evidence="5">Cytoplasm</location>
    </subcellularLocation>
</comment>
<dbReference type="CDD" id="cd16964">
    <property type="entry name" value="YqgF"/>
    <property type="match status" value="1"/>
</dbReference>
<keyword evidence="2 5" id="KW-0690">Ribosome biogenesis</keyword>
<dbReference type="InterPro" id="IPR012337">
    <property type="entry name" value="RNaseH-like_sf"/>
</dbReference>
<dbReference type="SMART" id="SM00732">
    <property type="entry name" value="YqgFc"/>
    <property type="match status" value="1"/>
</dbReference>
<organism evidence="7 8">
    <name type="scientific">Persephonella hydrogeniphila</name>
    <dbReference type="NCBI Taxonomy" id="198703"/>
    <lineage>
        <taxon>Bacteria</taxon>
        <taxon>Pseudomonadati</taxon>
        <taxon>Aquificota</taxon>
        <taxon>Aquificia</taxon>
        <taxon>Aquificales</taxon>
        <taxon>Hydrogenothermaceae</taxon>
        <taxon>Persephonella</taxon>
    </lineage>
</organism>
<evidence type="ECO:0000313" key="8">
    <source>
        <dbReference type="Proteomes" id="UP000219036"/>
    </source>
</evidence>
<dbReference type="HAMAP" id="MF_00651">
    <property type="entry name" value="Nuclease_YqgF"/>
    <property type="match status" value="1"/>
</dbReference>
<dbReference type="GO" id="GO:0004518">
    <property type="term" value="F:nuclease activity"/>
    <property type="evidence" value="ECO:0007669"/>
    <property type="project" value="UniProtKB-KW"/>
</dbReference>
<protein>
    <recommendedName>
        <fullName evidence="5">Putative pre-16S rRNA nuclease</fullName>
        <ecNumber evidence="5">3.1.-.-</ecNumber>
    </recommendedName>
</protein>
<keyword evidence="8" id="KW-1185">Reference proteome</keyword>
<dbReference type="GO" id="GO:0016788">
    <property type="term" value="F:hydrolase activity, acting on ester bonds"/>
    <property type="evidence" value="ECO:0007669"/>
    <property type="project" value="UniProtKB-UniRule"/>
</dbReference>
<dbReference type="GO" id="GO:0005829">
    <property type="term" value="C:cytosol"/>
    <property type="evidence" value="ECO:0007669"/>
    <property type="project" value="TreeGrafter"/>
</dbReference>
<dbReference type="EMBL" id="OBEI01000001">
    <property type="protein sequence ID" value="SNZ02135.1"/>
    <property type="molecule type" value="Genomic_DNA"/>
</dbReference>
<comment type="function">
    <text evidence="5">Could be a nuclease involved in processing of the 5'-end of pre-16S rRNA.</text>
</comment>
<name>A0A285MY71_9AQUI</name>
<dbReference type="PANTHER" id="PTHR33317">
    <property type="entry name" value="POLYNUCLEOTIDYL TRANSFERASE, RIBONUCLEASE H-LIKE SUPERFAMILY PROTEIN"/>
    <property type="match status" value="1"/>
</dbReference>
<dbReference type="Proteomes" id="UP000219036">
    <property type="component" value="Unassembled WGS sequence"/>
</dbReference>